<dbReference type="SUPFAM" id="SSF52172">
    <property type="entry name" value="CheY-like"/>
    <property type="match status" value="1"/>
</dbReference>
<reference evidence="11" key="1">
    <citation type="submission" date="2016-08" db="EMBL/GenBank/DDBJ databases">
        <authorList>
            <person name="Varghese N."/>
            <person name="Submissions Spin"/>
        </authorList>
    </citation>
    <scope>NUCLEOTIDE SEQUENCE [LARGE SCALE GENOMIC DNA]</scope>
    <source>
        <strain evidence="11">ERR11</strain>
    </source>
</reference>
<dbReference type="PANTHER" id="PTHR43081">
    <property type="entry name" value="ADENYLATE CYCLASE, TERMINAL-DIFFERENTIATION SPECIFIC-RELATED"/>
    <property type="match status" value="1"/>
</dbReference>
<evidence type="ECO:0000256" key="1">
    <source>
        <dbReference type="ARBA" id="ARBA00022553"/>
    </source>
</evidence>
<evidence type="ECO:0000313" key="11">
    <source>
        <dbReference type="Proteomes" id="UP000199184"/>
    </source>
</evidence>
<keyword evidence="2" id="KW-0902">Two-component regulatory system</keyword>
<feature type="domain" description="Guanylate cyclase" evidence="9">
    <location>
        <begin position="191"/>
        <end position="322"/>
    </location>
</feature>
<dbReference type="RefSeq" id="WP_091967441.1">
    <property type="nucleotide sequence ID" value="NZ_FMAI01000052.1"/>
</dbReference>
<keyword evidence="11" id="KW-1185">Reference proteome</keyword>
<organism evidence="10 11">
    <name type="scientific">Bradyrhizobium shewense</name>
    <dbReference type="NCBI Taxonomy" id="1761772"/>
    <lineage>
        <taxon>Bacteria</taxon>
        <taxon>Pseudomonadati</taxon>
        <taxon>Pseudomonadota</taxon>
        <taxon>Alphaproteobacteria</taxon>
        <taxon>Hyphomicrobiales</taxon>
        <taxon>Nitrobacteraceae</taxon>
        <taxon>Bradyrhizobium</taxon>
    </lineage>
</organism>
<dbReference type="PANTHER" id="PTHR43081:SF20">
    <property type="entry name" value="TWO-COMPONENT RESPONSE REGULATOR"/>
    <property type="match status" value="1"/>
</dbReference>
<dbReference type="CDD" id="cd07302">
    <property type="entry name" value="CHD"/>
    <property type="match status" value="1"/>
</dbReference>
<dbReference type="InterPro" id="IPR001789">
    <property type="entry name" value="Sig_transdc_resp-reg_receiver"/>
</dbReference>
<dbReference type="SUPFAM" id="SSF55073">
    <property type="entry name" value="Nucleotide cyclase"/>
    <property type="match status" value="1"/>
</dbReference>
<evidence type="ECO:0000313" key="10">
    <source>
        <dbReference type="EMBL" id="SCB55733.1"/>
    </source>
</evidence>
<dbReference type="SMART" id="SM00044">
    <property type="entry name" value="CYCc"/>
    <property type="match status" value="1"/>
</dbReference>
<evidence type="ECO:0000256" key="4">
    <source>
        <dbReference type="ARBA" id="ARBA00023125"/>
    </source>
</evidence>
<dbReference type="AlphaFoldDB" id="A0A1C3XTZ3"/>
<sequence length="371" mass="40872">MHNPPQILIADDNENNRCILVARLAAEGYETREAEDGERALAVVREVTPDVILLDVMMPKVDGFEVCRRLKRDASLGFVPIIMVTARADSKDVVTGLNAGADEYLTKPVDHAALVARVHSMLRIKELHDRAEAQAAELASWNRTLEQRVAEQIAQIERVSRLKRFLSPQIAELILSSSPNESLATHRRQVTIVFCDLRGFTAFSEVAEPEEVMAVMSEYHTALGSLVHEFEGTLERFMGDGIMVIFGDPIPCPDPCARAVQMAVAMRTRLSELSSKWRRESHELGFGIGIAHGYATLGPIGFEGRSEYSAIGTVVNLAARLCAEARDGQILIDSKVRAAIDERATTQTVGELTLKGLHRPITAYNVVETTT</sequence>
<feature type="coiled-coil region" evidence="7">
    <location>
        <begin position="124"/>
        <end position="162"/>
    </location>
</feature>
<dbReference type="InterPro" id="IPR001054">
    <property type="entry name" value="A/G_cyclase"/>
</dbReference>
<keyword evidence="4" id="KW-0238">DNA-binding</keyword>
<dbReference type="CDD" id="cd17538">
    <property type="entry name" value="REC_D1_PleD-like"/>
    <property type="match status" value="1"/>
</dbReference>
<dbReference type="GO" id="GO:0003677">
    <property type="term" value="F:DNA binding"/>
    <property type="evidence" value="ECO:0007669"/>
    <property type="project" value="UniProtKB-KW"/>
</dbReference>
<dbReference type="Gene3D" id="3.40.50.2300">
    <property type="match status" value="1"/>
</dbReference>
<dbReference type="PROSITE" id="PS50110">
    <property type="entry name" value="RESPONSE_REGULATORY"/>
    <property type="match status" value="1"/>
</dbReference>
<dbReference type="Pfam" id="PF00211">
    <property type="entry name" value="Guanylate_cyc"/>
    <property type="match status" value="1"/>
</dbReference>
<evidence type="ECO:0000256" key="3">
    <source>
        <dbReference type="ARBA" id="ARBA00023015"/>
    </source>
</evidence>
<feature type="domain" description="Response regulatory" evidence="8">
    <location>
        <begin position="6"/>
        <end position="122"/>
    </location>
</feature>
<dbReference type="GO" id="GO:0006171">
    <property type="term" value="P:cAMP biosynthetic process"/>
    <property type="evidence" value="ECO:0007669"/>
    <property type="project" value="TreeGrafter"/>
</dbReference>
<dbReference type="FunFam" id="3.40.50.2300:FF:000001">
    <property type="entry name" value="DNA-binding response regulator PhoB"/>
    <property type="match status" value="1"/>
</dbReference>
<evidence type="ECO:0000259" key="8">
    <source>
        <dbReference type="PROSITE" id="PS50110"/>
    </source>
</evidence>
<dbReference type="Pfam" id="PF00072">
    <property type="entry name" value="Response_reg"/>
    <property type="match status" value="1"/>
</dbReference>
<dbReference type="PROSITE" id="PS50125">
    <property type="entry name" value="GUANYLATE_CYCLASE_2"/>
    <property type="match status" value="1"/>
</dbReference>
<dbReference type="Gene3D" id="3.30.70.1230">
    <property type="entry name" value="Nucleotide cyclase"/>
    <property type="match status" value="1"/>
</dbReference>
<keyword evidence="7" id="KW-0175">Coiled coil</keyword>
<dbReference type="Proteomes" id="UP000199184">
    <property type="component" value="Unassembled WGS sequence"/>
</dbReference>
<evidence type="ECO:0000259" key="9">
    <source>
        <dbReference type="PROSITE" id="PS50125"/>
    </source>
</evidence>
<protein>
    <submittedName>
        <fullName evidence="10">Adenylate and Guanylate cyclase catalytic domain-containing protein</fullName>
    </submittedName>
</protein>
<dbReference type="InterPro" id="IPR011006">
    <property type="entry name" value="CheY-like_superfamily"/>
</dbReference>
<dbReference type="InterPro" id="IPR050697">
    <property type="entry name" value="Adenylyl/Guanylyl_Cyclase_3/4"/>
</dbReference>
<keyword evidence="5" id="KW-0804">Transcription</keyword>
<dbReference type="GO" id="GO:0000160">
    <property type="term" value="P:phosphorelay signal transduction system"/>
    <property type="evidence" value="ECO:0007669"/>
    <property type="project" value="UniProtKB-KW"/>
</dbReference>
<proteinExistence type="predicted"/>
<dbReference type="GO" id="GO:0004016">
    <property type="term" value="F:adenylate cyclase activity"/>
    <property type="evidence" value="ECO:0007669"/>
    <property type="project" value="UniProtKB-ARBA"/>
</dbReference>
<name>A0A1C3XTZ3_9BRAD</name>
<dbReference type="InterPro" id="IPR029787">
    <property type="entry name" value="Nucleotide_cyclase"/>
</dbReference>
<dbReference type="EMBL" id="FMAI01000052">
    <property type="protein sequence ID" value="SCB55733.1"/>
    <property type="molecule type" value="Genomic_DNA"/>
</dbReference>
<accession>A0A1C3XTZ3</accession>
<evidence type="ECO:0000256" key="7">
    <source>
        <dbReference type="SAM" id="Coils"/>
    </source>
</evidence>
<gene>
    <name evidence="10" type="ORF">GA0061098_10525</name>
</gene>
<feature type="modified residue" description="4-aspartylphosphate" evidence="6">
    <location>
        <position position="55"/>
    </location>
</feature>
<dbReference type="SMART" id="SM00448">
    <property type="entry name" value="REC"/>
    <property type="match status" value="1"/>
</dbReference>
<keyword evidence="3" id="KW-0805">Transcription regulation</keyword>
<keyword evidence="1 6" id="KW-0597">Phosphoprotein</keyword>
<evidence type="ECO:0000256" key="6">
    <source>
        <dbReference type="PROSITE-ProRule" id="PRU00169"/>
    </source>
</evidence>
<evidence type="ECO:0000256" key="2">
    <source>
        <dbReference type="ARBA" id="ARBA00023012"/>
    </source>
</evidence>
<evidence type="ECO:0000256" key="5">
    <source>
        <dbReference type="ARBA" id="ARBA00023163"/>
    </source>
</evidence>